<evidence type="ECO:0000313" key="8">
    <source>
        <dbReference type="Proteomes" id="UP000265614"/>
    </source>
</evidence>
<gene>
    <name evidence="7" type="ORF">D5H78_13210</name>
</gene>
<evidence type="ECO:0000256" key="4">
    <source>
        <dbReference type="ARBA" id="ARBA00022989"/>
    </source>
</evidence>
<reference evidence="7 8" key="1">
    <citation type="submission" date="2018-09" db="EMBL/GenBank/DDBJ databases">
        <title>YIM 75000 draft genome.</title>
        <authorList>
            <person name="Tang S."/>
            <person name="Feng Y."/>
        </authorList>
    </citation>
    <scope>NUCLEOTIDE SEQUENCE [LARGE SCALE GENOMIC DNA]</scope>
    <source>
        <strain evidence="7 8">YIM 75000</strain>
    </source>
</reference>
<evidence type="ECO:0000256" key="5">
    <source>
        <dbReference type="ARBA" id="ARBA00023136"/>
    </source>
</evidence>
<accession>A0A3A3Z011</accession>
<dbReference type="GO" id="GO:0005886">
    <property type="term" value="C:plasma membrane"/>
    <property type="evidence" value="ECO:0007669"/>
    <property type="project" value="UniProtKB-SubCell"/>
</dbReference>
<comment type="subcellular location">
    <subcellularLocation>
        <location evidence="1">Cell membrane</location>
        <topology evidence="1">Multi-pass membrane protein</topology>
    </subcellularLocation>
</comment>
<evidence type="ECO:0000256" key="6">
    <source>
        <dbReference type="SAM" id="Phobius"/>
    </source>
</evidence>
<keyword evidence="3 6" id="KW-0812">Transmembrane</keyword>
<keyword evidence="8" id="KW-1185">Reference proteome</keyword>
<comment type="caution">
    <text evidence="7">The sequence shown here is derived from an EMBL/GenBank/DDBJ whole genome shotgun (WGS) entry which is preliminary data.</text>
</comment>
<evidence type="ECO:0000256" key="3">
    <source>
        <dbReference type="ARBA" id="ARBA00022692"/>
    </source>
</evidence>
<dbReference type="Pfam" id="PF03706">
    <property type="entry name" value="LPG_synthase_TM"/>
    <property type="match status" value="1"/>
</dbReference>
<name>A0A3A3Z011_9ACTN</name>
<organism evidence="7 8">
    <name type="scientific">Vallicoccus soli</name>
    <dbReference type="NCBI Taxonomy" id="2339232"/>
    <lineage>
        <taxon>Bacteria</taxon>
        <taxon>Bacillati</taxon>
        <taxon>Actinomycetota</taxon>
        <taxon>Actinomycetes</taxon>
        <taxon>Motilibacterales</taxon>
        <taxon>Vallicoccaceae</taxon>
        <taxon>Vallicoccus</taxon>
    </lineage>
</organism>
<dbReference type="Proteomes" id="UP000265614">
    <property type="component" value="Unassembled WGS sequence"/>
</dbReference>
<keyword evidence="2" id="KW-1003">Cell membrane</keyword>
<evidence type="ECO:0000313" key="7">
    <source>
        <dbReference type="EMBL" id="RJK94782.1"/>
    </source>
</evidence>
<dbReference type="EMBL" id="QZEZ01000006">
    <property type="protein sequence ID" value="RJK94782.1"/>
    <property type="molecule type" value="Genomic_DNA"/>
</dbReference>
<evidence type="ECO:0000256" key="2">
    <source>
        <dbReference type="ARBA" id="ARBA00022475"/>
    </source>
</evidence>
<dbReference type="InterPro" id="IPR022791">
    <property type="entry name" value="L-PG_synthase/AglD"/>
</dbReference>
<keyword evidence="4 6" id="KW-1133">Transmembrane helix</keyword>
<proteinExistence type="predicted"/>
<evidence type="ECO:0000256" key="1">
    <source>
        <dbReference type="ARBA" id="ARBA00004651"/>
    </source>
</evidence>
<feature type="transmembrane region" description="Helical" evidence="6">
    <location>
        <begin position="263"/>
        <end position="280"/>
    </location>
</feature>
<keyword evidence="5 6" id="KW-0472">Membrane</keyword>
<dbReference type="RefSeq" id="WP_119950964.1">
    <property type="nucleotide sequence ID" value="NZ_QZEZ01000006.1"/>
</dbReference>
<dbReference type="OrthoDB" id="3814617at2"/>
<feature type="transmembrane region" description="Helical" evidence="6">
    <location>
        <begin position="182"/>
        <end position="203"/>
    </location>
</feature>
<protein>
    <submittedName>
        <fullName evidence="7">Uncharacterized protein</fullName>
    </submittedName>
</protein>
<feature type="transmembrane region" description="Helical" evidence="6">
    <location>
        <begin position="12"/>
        <end position="35"/>
    </location>
</feature>
<feature type="transmembrane region" description="Helical" evidence="6">
    <location>
        <begin position="143"/>
        <end position="161"/>
    </location>
</feature>
<sequence length="307" mass="31110">MTRRASAPRVTYGGVARAALLVAALAVPAVTLPALPEVSLLPALLGLLPWVVGKYVLCPLRWYAIGESGRSRRWHLRAFAEAELLGLATPGHVGADLWRVRRLHGTGMATPSGLAEVALDRVVGAVGLAAFVALAGTTLPLGLLLPALGAGAALALTVLVVHRVRPQWVPERRLPAPRRLAAGVLLSMGYQASVVALLLGCLAATGHHVAPAAIAGAFAASQLAGALPGPHGASPKDAALAAALAALGVPWQAAVGAVALKAALAWLPGVLLGAPALLLTRRAARLAPVEPLAAHRREPVPSLAAAA</sequence>
<dbReference type="AlphaFoldDB" id="A0A3A3Z011"/>